<evidence type="ECO:0000313" key="6">
    <source>
        <dbReference type="Proteomes" id="UP000693892"/>
    </source>
</evidence>
<dbReference type="EMBL" id="CAJVAP010000017">
    <property type="protein sequence ID" value="CAG7613059.1"/>
    <property type="molecule type" value="Genomic_DNA"/>
</dbReference>
<evidence type="ECO:0000256" key="2">
    <source>
        <dbReference type="SAM" id="MobiDB-lite"/>
    </source>
</evidence>
<accession>A0A916JXN1</accession>
<proteinExistence type="inferred from homology"/>
<feature type="compositionally biased region" description="Acidic residues" evidence="2">
    <location>
        <begin position="364"/>
        <end position="388"/>
    </location>
</feature>
<gene>
    <name evidence="5" type="primary">tagU_1</name>
    <name evidence="5" type="ORF">LEUCIP111803_01648</name>
</gene>
<keyword evidence="3" id="KW-0812">Transmembrane</keyword>
<organism evidence="5 6">
    <name type="scientific">Leucobacter soli</name>
    <dbReference type="NCBI Taxonomy" id="2812850"/>
    <lineage>
        <taxon>Bacteria</taxon>
        <taxon>Bacillati</taxon>
        <taxon>Actinomycetota</taxon>
        <taxon>Actinomycetes</taxon>
        <taxon>Micrococcales</taxon>
        <taxon>Microbacteriaceae</taxon>
        <taxon>Leucobacter</taxon>
    </lineage>
</organism>
<evidence type="ECO:0000313" key="5">
    <source>
        <dbReference type="EMBL" id="CAG7613059.1"/>
    </source>
</evidence>
<feature type="domain" description="Cell envelope-related transcriptional attenuator" evidence="4">
    <location>
        <begin position="106"/>
        <end position="263"/>
    </location>
</feature>
<keyword evidence="6" id="KW-1185">Reference proteome</keyword>
<evidence type="ECO:0000259" key="4">
    <source>
        <dbReference type="Pfam" id="PF03816"/>
    </source>
</evidence>
<dbReference type="Proteomes" id="UP000693892">
    <property type="component" value="Unassembled WGS sequence"/>
</dbReference>
<feature type="region of interest" description="Disordered" evidence="2">
    <location>
        <begin position="1"/>
        <end position="20"/>
    </location>
</feature>
<keyword evidence="3" id="KW-1133">Transmembrane helix</keyword>
<name>A0A916JXN1_9MICO</name>
<dbReference type="GO" id="GO:0016740">
    <property type="term" value="F:transferase activity"/>
    <property type="evidence" value="ECO:0007669"/>
    <property type="project" value="UniProtKB-KW"/>
</dbReference>
<keyword evidence="5" id="KW-0808">Transferase</keyword>
<dbReference type="AlphaFoldDB" id="A0A916JXN1"/>
<dbReference type="Pfam" id="PF03816">
    <property type="entry name" value="LytR_cpsA_psr"/>
    <property type="match status" value="1"/>
</dbReference>
<dbReference type="PANTHER" id="PTHR33392:SF6">
    <property type="entry name" value="POLYISOPRENYL-TEICHOIC ACID--PEPTIDOGLYCAN TEICHOIC ACID TRANSFERASE TAGU"/>
    <property type="match status" value="1"/>
</dbReference>
<comment type="similarity">
    <text evidence="1">Belongs to the LytR/CpsA/Psr (LCP) family.</text>
</comment>
<keyword evidence="3" id="KW-0472">Membrane</keyword>
<evidence type="ECO:0000256" key="3">
    <source>
        <dbReference type="SAM" id="Phobius"/>
    </source>
</evidence>
<dbReference type="EC" id="2.7.8.-" evidence="5"/>
<dbReference type="InterPro" id="IPR004474">
    <property type="entry name" value="LytR_CpsA_psr"/>
</dbReference>
<feature type="region of interest" description="Disordered" evidence="2">
    <location>
        <begin position="354"/>
        <end position="416"/>
    </location>
</feature>
<dbReference type="InterPro" id="IPR050922">
    <property type="entry name" value="LytR/CpsA/Psr_CW_biosynth"/>
</dbReference>
<reference evidence="5" key="1">
    <citation type="submission" date="2021-06" db="EMBL/GenBank/DDBJ databases">
        <authorList>
            <person name="Criscuolo A."/>
        </authorList>
    </citation>
    <scope>NUCLEOTIDE SEQUENCE</scope>
    <source>
        <strain evidence="5">CIP111803</strain>
    </source>
</reference>
<dbReference type="PANTHER" id="PTHR33392">
    <property type="entry name" value="POLYISOPRENYL-TEICHOIC ACID--PEPTIDOGLYCAN TEICHOIC ACID TRANSFERASE TAGU"/>
    <property type="match status" value="1"/>
</dbReference>
<sequence length="416" mass="43859">MAREKSGSKSTRGGVRHGSLRRSSAWANAGKVLLTGVLAVVLSGAAVAAYAVWGLVQEVNTIDLPQNPDSVDAGDHNIDGAFSIMLVGSDSRQGQSIDDGETGELNDVNLVLHVSEDHKNATIISFPRDLMLAIPSCPGPNGEPEYYPAMSEQQLNSALMYGGLPCAVATIENLTGLDIPYAGLITFDGVIAMSNAIGGVKVCLTEPIFDEKTDLDLAAGNHKLKGKKALQFLRTRYGVGDGGDKSRISNQQVFMSAMVRQLQSAETLSNPVTVYALAKAGLENMQLSKNMADVQFMQALAGTVKDIDLERINFVQYPTSSHPYQSGRLTPNYEAGQMLIEVVESGELFTITGTGTGVVKDGDEPADDGSDADTDAEGTEGSDGESTESDGPVELPESISGQSAADKTCSAGRTVY</sequence>
<feature type="transmembrane region" description="Helical" evidence="3">
    <location>
        <begin position="32"/>
        <end position="56"/>
    </location>
</feature>
<dbReference type="NCBIfam" id="TIGR00350">
    <property type="entry name" value="lytR_cpsA_psr"/>
    <property type="match status" value="1"/>
</dbReference>
<protein>
    <submittedName>
        <fullName evidence="5">Polyisoprenyl-teichoic acid--peptidoglycan teichoic acid transferase TagU</fullName>
        <ecNumber evidence="5">2.7.8.-</ecNumber>
    </submittedName>
</protein>
<evidence type="ECO:0000256" key="1">
    <source>
        <dbReference type="ARBA" id="ARBA00006068"/>
    </source>
</evidence>
<dbReference type="RefSeq" id="WP_218115325.1">
    <property type="nucleotide sequence ID" value="NZ_CAJVAP010000017.1"/>
</dbReference>
<comment type="caution">
    <text evidence="5">The sequence shown here is derived from an EMBL/GenBank/DDBJ whole genome shotgun (WGS) entry which is preliminary data.</text>
</comment>